<feature type="domain" description="HTH marR-type" evidence="1">
    <location>
        <begin position="3"/>
        <end position="136"/>
    </location>
</feature>
<dbReference type="InterPro" id="IPR052526">
    <property type="entry name" value="HTH-type_Bedaq_tolerance"/>
</dbReference>
<dbReference type="GO" id="GO:0003700">
    <property type="term" value="F:DNA-binding transcription factor activity"/>
    <property type="evidence" value="ECO:0007669"/>
    <property type="project" value="InterPro"/>
</dbReference>
<dbReference type="PROSITE" id="PS50995">
    <property type="entry name" value="HTH_MARR_2"/>
    <property type="match status" value="1"/>
</dbReference>
<dbReference type="InterPro" id="IPR000835">
    <property type="entry name" value="HTH_MarR-typ"/>
</dbReference>
<dbReference type="RefSeq" id="WP_245862392.1">
    <property type="nucleotide sequence ID" value="NZ_PJNE01000001.1"/>
</dbReference>
<dbReference type="PANTHER" id="PTHR39515:SF2">
    <property type="entry name" value="HTH-TYPE TRANSCRIPTIONAL REGULATOR RV0880"/>
    <property type="match status" value="1"/>
</dbReference>
<evidence type="ECO:0000313" key="2">
    <source>
        <dbReference type="EMBL" id="PKW27654.1"/>
    </source>
</evidence>
<organism evidence="2 3">
    <name type="scientific">Phycicoccus duodecadis</name>
    <dbReference type="NCBI Taxonomy" id="173053"/>
    <lineage>
        <taxon>Bacteria</taxon>
        <taxon>Bacillati</taxon>
        <taxon>Actinomycetota</taxon>
        <taxon>Actinomycetes</taxon>
        <taxon>Micrococcales</taxon>
        <taxon>Intrasporangiaceae</taxon>
        <taxon>Phycicoccus</taxon>
    </lineage>
</organism>
<comment type="caution">
    <text evidence="2">The sequence shown here is derived from an EMBL/GenBank/DDBJ whole genome shotgun (WGS) entry which is preliminary data.</text>
</comment>
<protein>
    <submittedName>
        <fullName evidence="2">DNA-binding MarR family transcriptional regulator</fullName>
    </submittedName>
</protein>
<dbReference type="PANTHER" id="PTHR39515">
    <property type="entry name" value="CONSERVED PROTEIN"/>
    <property type="match status" value="1"/>
</dbReference>
<evidence type="ECO:0000259" key="1">
    <source>
        <dbReference type="PROSITE" id="PS50995"/>
    </source>
</evidence>
<sequence>MTTDDLADDLLRSAARISRWASRHAGLELPWAQTRVLSLVEELGPARVTALAAADDTSQPTMTTQVQRLEAEGYVSRVPDPDDGRAGLVSLTAAGARALGEARRARARALEPVMAGLGADPARLRDAVALLAELVEATRATSPALTGTP</sequence>
<dbReference type="SMART" id="SM00347">
    <property type="entry name" value="HTH_MARR"/>
    <property type="match status" value="1"/>
</dbReference>
<keyword evidence="3" id="KW-1185">Reference proteome</keyword>
<dbReference type="InterPro" id="IPR036388">
    <property type="entry name" value="WH-like_DNA-bd_sf"/>
</dbReference>
<proteinExistence type="predicted"/>
<dbReference type="EMBL" id="PJNE01000001">
    <property type="protein sequence ID" value="PKW27654.1"/>
    <property type="molecule type" value="Genomic_DNA"/>
</dbReference>
<dbReference type="Gene3D" id="1.10.10.10">
    <property type="entry name" value="Winged helix-like DNA-binding domain superfamily/Winged helix DNA-binding domain"/>
    <property type="match status" value="1"/>
</dbReference>
<dbReference type="GO" id="GO:0003677">
    <property type="term" value="F:DNA binding"/>
    <property type="evidence" value="ECO:0007669"/>
    <property type="project" value="UniProtKB-KW"/>
</dbReference>
<name>A0A2N3YLC9_9MICO</name>
<dbReference type="AlphaFoldDB" id="A0A2N3YLC9"/>
<dbReference type="Proteomes" id="UP000233781">
    <property type="component" value="Unassembled WGS sequence"/>
</dbReference>
<reference evidence="2 3" key="1">
    <citation type="submission" date="2017-12" db="EMBL/GenBank/DDBJ databases">
        <title>Sequencing the genomes of 1000 Actinobacteria strains.</title>
        <authorList>
            <person name="Klenk H.-P."/>
        </authorList>
    </citation>
    <scope>NUCLEOTIDE SEQUENCE [LARGE SCALE GENOMIC DNA]</scope>
    <source>
        <strain evidence="2 3">DSM 12806</strain>
    </source>
</reference>
<accession>A0A2N3YLC9</accession>
<evidence type="ECO:0000313" key="3">
    <source>
        <dbReference type="Proteomes" id="UP000233781"/>
    </source>
</evidence>
<keyword evidence="2" id="KW-0238">DNA-binding</keyword>
<dbReference type="InterPro" id="IPR036390">
    <property type="entry name" value="WH_DNA-bd_sf"/>
</dbReference>
<gene>
    <name evidence="2" type="ORF">ATL31_2505</name>
</gene>
<dbReference type="SUPFAM" id="SSF46785">
    <property type="entry name" value="Winged helix' DNA-binding domain"/>
    <property type="match status" value="1"/>
</dbReference>
<dbReference type="Pfam" id="PF01047">
    <property type="entry name" value="MarR"/>
    <property type="match status" value="1"/>
</dbReference>